<keyword evidence="2" id="KW-1133">Transmembrane helix</keyword>
<gene>
    <name evidence="3" type="ORF">Mal52_57340</name>
</gene>
<evidence type="ECO:0000313" key="3">
    <source>
        <dbReference type="EMBL" id="QDU47206.1"/>
    </source>
</evidence>
<dbReference type="Proteomes" id="UP000319383">
    <property type="component" value="Chromosome"/>
</dbReference>
<feature type="transmembrane region" description="Helical" evidence="2">
    <location>
        <begin position="167"/>
        <end position="184"/>
    </location>
</feature>
<dbReference type="KEGG" id="sdyn:Mal52_57340"/>
<feature type="transmembrane region" description="Helical" evidence="2">
    <location>
        <begin position="16"/>
        <end position="34"/>
    </location>
</feature>
<feature type="compositionally biased region" description="Low complexity" evidence="1">
    <location>
        <begin position="221"/>
        <end position="231"/>
    </location>
</feature>
<keyword evidence="2" id="KW-0472">Membrane</keyword>
<evidence type="ECO:0000256" key="2">
    <source>
        <dbReference type="SAM" id="Phobius"/>
    </source>
</evidence>
<evidence type="ECO:0000256" key="1">
    <source>
        <dbReference type="SAM" id="MobiDB-lite"/>
    </source>
</evidence>
<organism evidence="3 4">
    <name type="scientific">Symmachiella dynata</name>
    <dbReference type="NCBI Taxonomy" id="2527995"/>
    <lineage>
        <taxon>Bacteria</taxon>
        <taxon>Pseudomonadati</taxon>
        <taxon>Planctomycetota</taxon>
        <taxon>Planctomycetia</taxon>
        <taxon>Planctomycetales</taxon>
        <taxon>Planctomycetaceae</taxon>
        <taxon>Symmachiella</taxon>
    </lineage>
</organism>
<evidence type="ECO:0000313" key="4">
    <source>
        <dbReference type="Proteomes" id="UP000319383"/>
    </source>
</evidence>
<sequence length="257" mass="29282">MGYFFRYLFKLPPARAAVRFLLGVIAIPTFRLFLRKVVRLQDLDAELEKDLEQWFRASLVLLAVTANMEHLMFDWITGEHTRIDLDWLVLGGRILIAVGVIETMPDQELFAIIYPGPPHLKFRRGQILSTVKEHWRPYIRGLICQHINRSSPVFAIMSAIFSGPAGWVFYVLAIIQYLIIGLVTSRDHAMSVLSEFDKQVTNRRRELIEEFHLDESDTQVAPPEEQTTAEEAPPPDGTASDKTAQQPAPEPTRDSSP</sequence>
<protein>
    <submittedName>
        <fullName evidence="3">Uncharacterized protein</fullName>
    </submittedName>
</protein>
<dbReference type="EMBL" id="CP036276">
    <property type="protein sequence ID" value="QDU47206.1"/>
    <property type="molecule type" value="Genomic_DNA"/>
</dbReference>
<accession>A0A517ZXN8</accession>
<keyword evidence="4" id="KW-1185">Reference proteome</keyword>
<dbReference type="AlphaFoldDB" id="A0A517ZXN8"/>
<reference evidence="3 4" key="1">
    <citation type="submission" date="2019-02" db="EMBL/GenBank/DDBJ databases">
        <title>Deep-cultivation of Planctomycetes and their phenomic and genomic characterization uncovers novel biology.</title>
        <authorList>
            <person name="Wiegand S."/>
            <person name="Jogler M."/>
            <person name="Boedeker C."/>
            <person name="Pinto D."/>
            <person name="Vollmers J."/>
            <person name="Rivas-Marin E."/>
            <person name="Kohn T."/>
            <person name="Peeters S.H."/>
            <person name="Heuer A."/>
            <person name="Rast P."/>
            <person name="Oberbeckmann S."/>
            <person name="Bunk B."/>
            <person name="Jeske O."/>
            <person name="Meyerdierks A."/>
            <person name="Storesund J.E."/>
            <person name="Kallscheuer N."/>
            <person name="Luecker S."/>
            <person name="Lage O.M."/>
            <person name="Pohl T."/>
            <person name="Merkel B.J."/>
            <person name="Hornburger P."/>
            <person name="Mueller R.-W."/>
            <person name="Bruemmer F."/>
            <person name="Labrenz M."/>
            <person name="Spormann A.M."/>
            <person name="Op den Camp H."/>
            <person name="Overmann J."/>
            <person name="Amann R."/>
            <person name="Jetten M.S.M."/>
            <person name="Mascher T."/>
            <person name="Medema M.H."/>
            <person name="Devos D.P."/>
            <person name="Kaster A.-K."/>
            <person name="Ovreas L."/>
            <person name="Rohde M."/>
            <person name="Galperin M.Y."/>
            <person name="Jogler C."/>
        </authorList>
    </citation>
    <scope>NUCLEOTIDE SEQUENCE [LARGE SCALE GENOMIC DNA]</scope>
    <source>
        <strain evidence="3 4">Mal52</strain>
    </source>
</reference>
<name>A0A517ZXN8_9PLAN</name>
<feature type="region of interest" description="Disordered" evidence="1">
    <location>
        <begin position="211"/>
        <end position="257"/>
    </location>
</feature>
<keyword evidence="2" id="KW-0812">Transmembrane</keyword>
<proteinExistence type="predicted"/>
<dbReference type="RefSeq" id="WP_145379939.1">
    <property type="nucleotide sequence ID" value="NZ_CP036276.1"/>
</dbReference>